<dbReference type="Proteomes" id="UP001500456">
    <property type="component" value="Unassembled WGS sequence"/>
</dbReference>
<dbReference type="EMBL" id="BAAAZX010000060">
    <property type="protein sequence ID" value="GAA4032425.1"/>
    <property type="molecule type" value="Genomic_DNA"/>
</dbReference>
<feature type="compositionally biased region" description="Basic and acidic residues" evidence="1">
    <location>
        <begin position="94"/>
        <end position="105"/>
    </location>
</feature>
<evidence type="ECO:0000256" key="1">
    <source>
        <dbReference type="SAM" id="MobiDB-lite"/>
    </source>
</evidence>
<gene>
    <name evidence="2" type="ORF">GCM10022232_92970</name>
</gene>
<evidence type="ECO:0000313" key="2">
    <source>
        <dbReference type="EMBL" id="GAA4032425.1"/>
    </source>
</evidence>
<sequence>MSRTDTATPARSPPRPHLYERALAAIPPSSIPPADLANAHARNTQHLERRPAEPMGEQVWPKSGFGALTGQEELQRQVSRLEHANTELLARLEERDAEPEADRAANGEPIRALNQNGAAQGALRRAPPASTAVPRRPTRPQSILCHPSGSKYLASHVNTWPATRLLLP</sequence>
<reference evidence="3" key="1">
    <citation type="journal article" date="2019" name="Int. J. Syst. Evol. Microbiol.">
        <title>The Global Catalogue of Microorganisms (GCM) 10K type strain sequencing project: providing services to taxonomists for standard genome sequencing and annotation.</title>
        <authorList>
            <consortium name="The Broad Institute Genomics Platform"/>
            <consortium name="The Broad Institute Genome Sequencing Center for Infectious Disease"/>
            <person name="Wu L."/>
            <person name="Ma J."/>
        </authorList>
    </citation>
    <scope>NUCLEOTIDE SEQUENCE [LARGE SCALE GENOMIC DNA]</scope>
    <source>
        <strain evidence="3">JCM 16924</strain>
    </source>
</reference>
<organism evidence="2 3">
    <name type="scientific">Streptomyces plumbiresistens</name>
    <dbReference type="NCBI Taxonomy" id="511811"/>
    <lineage>
        <taxon>Bacteria</taxon>
        <taxon>Bacillati</taxon>
        <taxon>Actinomycetota</taxon>
        <taxon>Actinomycetes</taxon>
        <taxon>Kitasatosporales</taxon>
        <taxon>Streptomycetaceae</taxon>
        <taxon>Streptomyces</taxon>
    </lineage>
</organism>
<feature type="region of interest" description="Disordered" evidence="1">
    <location>
        <begin position="94"/>
        <end position="141"/>
    </location>
</feature>
<proteinExistence type="predicted"/>
<keyword evidence="3" id="KW-1185">Reference proteome</keyword>
<accession>A0ABP7TWV8</accession>
<evidence type="ECO:0000313" key="3">
    <source>
        <dbReference type="Proteomes" id="UP001500456"/>
    </source>
</evidence>
<comment type="caution">
    <text evidence="2">The sequence shown here is derived from an EMBL/GenBank/DDBJ whole genome shotgun (WGS) entry which is preliminary data.</text>
</comment>
<name>A0ABP7TWV8_9ACTN</name>
<protein>
    <submittedName>
        <fullName evidence="2">Uncharacterized protein</fullName>
    </submittedName>
</protein>